<dbReference type="InterPro" id="IPR028082">
    <property type="entry name" value="Peripla_BP_I"/>
</dbReference>
<dbReference type="InterPro" id="IPR010982">
    <property type="entry name" value="Lambda_DNA-bd_dom_sf"/>
</dbReference>
<dbReference type="PROSITE" id="PS00356">
    <property type="entry name" value="HTH_LACI_1"/>
    <property type="match status" value="1"/>
</dbReference>
<dbReference type="InterPro" id="IPR001387">
    <property type="entry name" value="Cro/C1-type_HTH"/>
</dbReference>
<dbReference type="RefSeq" id="WP_381349542.1">
    <property type="nucleotide sequence ID" value="NZ_JBHMCY010000072.1"/>
</dbReference>
<dbReference type="Pfam" id="PF13377">
    <property type="entry name" value="Peripla_BP_3"/>
    <property type="match status" value="1"/>
</dbReference>
<dbReference type="SUPFAM" id="SSF47413">
    <property type="entry name" value="lambda repressor-like DNA-binding domains"/>
    <property type="match status" value="1"/>
</dbReference>
<dbReference type="Pfam" id="PF00356">
    <property type="entry name" value="LacI"/>
    <property type="match status" value="1"/>
</dbReference>
<keyword evidence="1" id="KW-0805">Transcription regulation</keyword>
<evidence type="ECO:0000256" key="2">
    <source>
        <dbReference type="ARBA" id="ARBA00023125"/>
    </source>
</evidence>
<keyword evidence="2 6" id="KW-0238">DNA-binding</keyword>
<feature type="domain" description="HTH cro/C1-type" evidence="5">
    <location>
        <begin position="7"/>
        <end position="33"/>
    </location>
</feature>
<dbReference type="InterPro" id="IPR000843">
    <property type="entry name" value="HTH_LacI"/>
</dbReference>
<gene>
    <name evidence="6" type="ORF">ACFF45_28660</name>
</gene>
<feature type="domain" description="HTH lacI-type" evidence="4">
    <location>
        <begin position="6"/>
        <end position="60"/>
    </location>
</feature>
<dbReference type="Proteomes" id="UP001589709">
    <property type="component" value="Unassembled WGS sequence"/>
</dbReference>
<accession>A0ABV5N8H0</accession>
<dbReference type="SUPFAM" id="SSF53822">
    <property type="entry name" value="Periplasmic binding protein-like I"/>
    <property type="match status" value="1"/>
</dbReference>
<evidence type="ECO:0000256" key="1">
    <source>
        <dbReference type="ARBA" id="ARBA00023015"/>
    </source>
</evidence>
<dbReference type="EMBL" id="JBHMCY010000072">
    <property type="protein sequence ID" value="MFB9466572.1"/>
    <property type="molecule type" value="Genomic_DNA"/>
</dbReference>
<proteinExistence type="predicted"/>
<dbReference type="PANTHER" id="PTHR30146">
    <property type="entry name" value="LACI-RELATED TRANSCRIPTIONAL REPRESSOR"/>
    <property type="match status" value="1"/>
</dbReference>
<dbReference type="PROSITE" id="PS50943">
    <property type="entry name" value="HTH_CROC1"/>
    <property type="match status" value="1"/>
</dbReference>
<dbReference type="Gene3D" id="1.10.260.40">
    <property type="entry name" value="lambda repressor-like DNA-binding domains"/>
    <property type="match status" value="1"/>
</dbReference>
<evidence type="ECO:0000256" key="3">
    <source>
        <dbReference type="ARBA" id="ARBA00023163"/>
    </source>
</evidence>
<evidence type="ECO:0000259" key="4">
    <source>
        <dbReference type="PROSITE" id="PS50932"/>
    </source>
</evidence>
<keyword evidence="7" id="KW-1185">Reference proteome</keyword>
<evidence type="ECO:0000313" key="7">
    <source>
        <dbReference type="Proteomes" id="UP001589709"/>
    </source>
</evidence>
<dbReference type="PRINTS" id="PR00036">
    <property type="entry name" value="HTHLACI"/>
</dbReference>
<dbReference type="CDD" id="cd01392">
    <property type="entry name" value="HTH_LacI"/>
    <property type="match status" value="1"/>
</dbReference>
<dbReference type="InterPro" id="IPR046335">
    <property type="entry name" value="LacI/GalR-like_sensor"/>
</dbReference>
<dbReference type="SMART" id="SM00354">
    <property type="entry name" value="HTH_LACI"/>
    <property type="match status" value="1"/>
</dbReference>
<organism evidence="6 7">
    <name type="scientific">Streptomyces cinereospinus</name>
    <dbReference type="NCBI Taxonomy" id="285561"/>
    <lineage>
        <taxon>Bacteria</taxon>
        <taxon>Bacillati</taxon>
        <taxon>Actinomycetota</taxon>
        <taxon>Actinomycetes</taxon>
        <taxon>Kitasatosporales</taxon>
        <taxon>Streptomycetaceae</taxon>
        <taxon>Streptomyces</taxon>
    </lineage>
</organism>
<protein>
    <submittedName>
        <fullName evidence="6">LacI family DNA-binding transcriptional regulator</fullName>
    </submittedName>
</protein>
<dbReference type="Gene3D" id="3.40.50.2300">
    <property type="match status" value="2"/>
</dbReference>
<name>A0ABV5N8H0_9ACTN</name>
<dbReference type="PROSITE" id="PS50932">
    <property type="entry name" value="HTH_LACI_2"/>
    <property type="match status" value="1"/>
</dbReference>
<evidence type="ECO:0000313" key="6">
    <source>
        <dbReference type="EMBL" id="MFB9466572.1"/>
    </source>
</evidence>
<sequence length="346" mass="36822">MSRQAPTLEDVAREAGVSRATVSRVVNGVRNVDPAIQDLVRRAIERTGYAPNQAARSLVTRRTTTVALVVSGAGDTSDAEQHAFATRVFADPFFGRVVGGVVGHLRPRSMHPVLMFAETPEARREVVTYLRQGGADGALVVSTHSDDPLPALLAEARLPAVLFARPGRPLPLSYVDLAHRDGGRLAAGRLLARGCRRVVTVAGPLAVPASQERLAGFRDTLARHGHPDVPVAEGGFTVDSGMAAMTALLAGHPDLDGVFTANDLMAQGAVQVLRDHGRRVPQDVAVVGFDDSSAAVSCRPRLTTVRQPVEDMAATMARLLDEHIRGARTEPTSVIFDPELVVRDSA</sequence>
<comment type="caution">
    <text evidence="6">The sequence shown here is derived from an EMBL/GenBank/DDBJ whole genome shotgun (WGS) entry which is preliminary data.</text>
</comment>
<reference evidence="6 7" key="1">
    <citation type="submission" date="2024-09" db="EMBL/GenBank/DDBJ databases">
        <authorList>
            <person name="Sun Q."/>
            <person name="Mori K."/>
        </authorList>
    </citation>
    <scope>NUCLEOTIDE SEQUENCE [LARGE SCALE GENOMIC DNA]</scope>
    <source>
        <strain evidence="6 7">JCM 6917</strain>
    </source>
</reference>
<dbReference type="CDD" id="cd06267">
    <property type="entry name" value="PBP1_LacI_sugar_binding-like"/>
    <property type="match status" value="1"/>
</dbReference>
<dbReference type="PANTHER" id="PTHR30146:SF109">
    <property type="entry name" value="HTH-TYPE TRANSCRIPTIONAL REGULATOR GALS"/>
    <property type="match status" value="1"/>
</dbReference>
<keyword evidence="3" id="KW-0804">Transcription</keyword>
<dbReference type="GO" id="GO:0003677">
    <property type="term" value="F:DNA binding"/>
    <property type="evidence" value="ECO:0007669"/>
    <property type="project" value="UniProtKB-KW"/>
</dbReference>
<evidence type="ECO:0000259" key="5">
    <source>
        <dbReference type="PROSITE" id="PS50943"/>
    </source>
</evidence>